<dbReference type="InterPro" id="IPR008928">
    <property type="entry name" value="6-hairpin_glycosidase_sf"/>
</dbReference>
<dbReference type="FunFam" id="3.90.1150.10:FF:000007">
    <property type="entry name" value="Glycine dehydrogenase (decarboxylating), mitochondrial"/>
    <property type="match status" value="1"/>
</dbReference>
<evidence type="ECO:0000256" key="4">
    <source>
        <dbReference type="ARBA" id="ARBA00006768"/>
    </source>
</evidence>
<dbReference type="GO" id="GO:0005960">
    <property type="term" value="C:glycine cleavage complex"/>
    <property type="evidence" value="ECO:0007669"/>
    <property type="project" value="TreeGrafter"/>
</dbReference>
<dbReference type="InterPro" id="IPR015421">
    <property type="entry name" value="PyrdxlP-dep_Trfase_major"/>
</dbReference>
<dbReference type="InterPro" id="IPR015422">
    <property type="entry name" value="PyrdxlP-dep_Trfase_small"/>
</dbReference>
<comment type="cofactor">
    <cofactor evidence="2 14">
        <name>pyridoxal 5'-phosphate</name>
        <dbReference type="ChEBI" id="CHEBI:597326"/>
    </cofactor>
</comment>
<feature type="compositionally biased region" description="Gly residues" evidence="15">
    <location>
        <begin position="2118"/>
        <end position="2129"/>
    </location>
</feature>
<feature type="domain" description="Glycoside hydrolase family 65 central catalytic" evidence="17">
    <location>
        <begin position="1290"/>
        <end position="1507"/>
    </location>
</feature>
<dbReference type="EC" id="1.4.4.2" evidence="6"/>
<dbReference type="InterPro" id="IPR003437">
    <property type="entry name" value="GcvP"/>
</dbReference>
<evidence type="ECO:0000256" key="11">
    <source>
        <dbReference type="ARBA" id="ARBA00023180"/>
    </source>
</evidence>
<dbReference type="GO" id="GO:0005975">
    <property type="term" value="P:carbohydrate metabolic process"/>
    <property type="evidence" value="ECO:0007669"/>
    <property type="project" value="InterPro"/>
</dbReference>
<feature type="domain" description="Glycine cleavage system P-protein N-terminal" evidence="16">
    <location>
        <begin position="113"/>
        <end position="271"/>
    </location>
</feature>
<dbReference type="InterPro" id="IPR012341">
    <property type="entry name" value="6hp_glycosidase-like_sf"/>
</dbReference>
<keyword evidence="7" id="KW-0378">Hydrolase</keyword>
<feature type="modified residue" description="N6-(pyridoxal phosphate)lysine" evidence="14">
    <location>
        <position position="545"/>
    </location>
</feature>
<dbReference type="OrthoDB" id="200349at2759"/>
<dbReference type="GO" id="GO:0016594">
    <property type="term" value="F:glycine binding"/>
    <property type="evidence" value="ECO:0007669"/>
    <property type="project" value="TreeGrafter"/>
</dbReference>
<feature type="compositionally biased region" description="Low complexity" evidence="15">
    <location>
        <begin position="1990"/>
        <end position="2002"/>
    </location>
</feature>
<accession>A0A5N6KQX1</accession>
<dbReference type="InterPro" id="IPR005196">
    <property type="entry name" value="Glyco_hydro_65_N"/>
</dbReference>
<dbReference type="SUPFAM" id="SSF48208">
    <property type="entry name" value="Six-hairpin glycosidases"/>
    <property type="match status" value="1"/>
</dbReference>
<dbReference type="SUPFAM" id="SSF74650">
    <property type="entry name" value="Galactose mutarotase-like"/>
    <property type="match status" value="1"/>
</dbReference>
<dbReference type="PANTHER" id="PTHR11773">
    <property type="entry name" value="GLYCINE DEHYDROGENASE, DECARBOXYLATING"/>
    <property type="match status" value="1"/>
</dbReference>
<dbReference type="InterPro" id="IPR015424">
    <property type="entry name" value="PyrdxlP-dep_Trfase"/>
</dbReference>
<evidence type="ECO:0000256" key="1">
    <source>
        <dbReference type="ARBA" id="ARBA00001576"/>
    </source>
</evidence>
<dbReference type="Pfam" id="PF21478">
    <property type="entry name" value="GcvP2_C"/>
    <property type="match status" value="1"/>
</dbReference>
<evidence type="ECO:0000256" key="12">
    <source>
        <dbReference type="ARBA" id="ARBA00046415"/>
    </source>
</evidence>
<feature type="region of interest" description="Disordered" evidence="15">
    <location>
        <begin position="2117"/>
        <end position="2145"/>
    </location>
</feature>
<keyword evidence="9" id="KW-0560">Oxidoreductase</keyword>
<evidence type="ECO:0000256" key="2">
    <source>
        <dbReference type="ARBA" id="ARBA00001933"/>
    </source>
</evidence>
<keyword evidence="21" id="KW-1185">Reference proteome</keyword>
<evidence type="ECO:0000256" key="9">
    <source>
        <dbReference type="ARBA" id="ARBA00023002"/>
    </source>
</evidence>
<evidence type="ECO:0000256" key="5">
    <source>
        <dbReference type="ARBA" id="ARBA00010756"/>
    </source>
</evidence>
<evidence type="ECO:0000256" key="14">
    <source>
        <dbReference type="PIRSR" id="PIRSR603437-50"/>
    </source>
</evidence>
<dbReference type="InterPro" id="IPR049315">
    <property type="entry name" value="GDC-P_N"/>
</dbReference>
<dbReference type="PANTHER" id="PTHR11773:SF1">
    <property type="entry name" value="GLYCINE DEHYDROGENASE (DECARBOXYLATING), MITOCHONDRIAL"/>
    <property type="match status" value="1"/>
</dbReference>
<evidence type="ECO:0000259" key="17">
    <source>
        <dbReference type="Pfam" id="PF03632"/>
    </source>
</evidence>
<comment type="caution">
    <text evidence="20">The sequence shown here is derived from an EMBL/GenBank/DDBJ whole genome shotgun (WGS) entry which is preliminary data.</text>
</comment>
<dbReference type="CDD" id="cd00613">
    <property type="entry name" value="GDC-P"/>
    <property type="match status" value="1"/>
</dbReference>
<dbReference type="InterPro" id="IPR020581">
    <property type="entry name" value="GDC_P"/>
</dbReference>
<dbReference type="InterPro" id="IPR011013">
    <property type="entry name" value="Gal_mutarotase_sf_dom"/>
</dbReference>
<gene>
    <name evidence="20" type="ORF">FH972_021858</name>
</gene>
<dbReference type="GO" id="GO:0004555">
    <property type="term" value="F:alpha,alpha-trehalase activity"/>
    <property type="evidence" value="ECO:0007669"/>
    <property type="project" value="UniProtKB-EC"/>
</dbReference>
<dbReference type="InterPro" id="IPR005195">
    <property type="entry name" value="Glyco_hydro_65_M"/>
</dbReference>
<name>A0A5N6KQX1_9ROSI</name>
<feature type="domain" description="Glycine cleavage system P-protein N-terminal" evidence="16">
    <location>
        <begin position="299"/>
        <end position="574"/>
    </location>
</feature>
<comment type="similarity">
    <text evidence="5">Belongs to the GcvP family.</text>
</comment>
<evidence type="ECO:0000256" key="6">
    <source>
        <dbReference type="ARBA" id="ARBA00012134"/>
    </source>
</evidence>
<evidence type="ECO:0000256" key="15">
    <source>
        <dbReference type="SAM" id="MobiDB-lite"/>
    </source>
</evidence>
<comment type="subunit">
    <text evidence="12">Homodimer. The glycine cleavage system is composed of four proteins: P, T, L and H.</text>
</comment>
<feature type="domain" description="Glycoside hydrolase family 65 N-terminal" evidence="18">
    <location>
        <begin position="932"/>
        <end position="1197"/>
    </location>
</feature>
<dbReference type="FunFam" id="1.50.10.10:FF:000032">
    <property type="entry name" value="Vacuolar acid trehalase"/>
    <property type="match status" value="1"/>
</dbReference>
<feature type="domain" description="Glycine dehydrogenase C-terminal" evidence="19">
    <location>
        <begin position="617"/>
        <end position="738"/>
    </location>
</feature>
<dbReference type="FunFam" id="3.40.640.10:FF:000007">
    <property type="entry name" value="glycine dehydrogenase (Decarboxylating), mitochondrial"/>
    <property type="match status" value="1"/>
</dbReference>
<dbReference type="GO" id="GO:0030246">
    <property type="term" value="F:carbohydrate binding"/>
    <property type="evidence" value="ECO:0007669"/>
    <property type="project" value="InterPro"/>
</dbReference>
<dbReference type="SUPFAM" id="SSF53383">
    <property type="entry name" value="PLP-dependent transferases"/>
    <property type="match status" value="2"/>
</dbReference>
<dbReference type="Pfam" id="PF03636">
    <property type="entry name" value="Glyco_hydro_65N"/>
    <property type="match status" value="1"/>
</dbReference>
<comment type="catalytic activity">
    <reaction evidence="1">
        <text>alpha,alpha-trehalose + H2O = alpha-D-glucose + beta-D-glucose</text>
        <dbReference type="Rhea" id="RHEA:32675"/>
        <dbReference type="ChEBI" id="CHEBI:15377"/>
        <dbReference type="ChEBI" id="CHEBI:15903"/>
        <dbReference type="ChEBI" id="CHEBI:16551"/>
        <dbReference type="ChEBI" id="CHEBI:17925"/>
        <dbReference type="EC" id="3.2.1.28"/>
    </reaction>
</comment>
<dbReference type="Pfam" id="PF03632">
    <property type="entry name" value="Glyco_hydro_65m"/>
    <property type="match status" value="1"/>
</dbReference>
<keyword evidence="11" id="KW-0325">Glycoprotein</keyword>
<evidence type="ECO:0000256" key="8">
    <source>
        <dbReference type="ARBA" id="ARBA00022898"/>
    </source>
</evidence>
<comment type="subcellular location">
    <subcellularLocation>
        <location evidence="3">Mitochondrion</location>
    </subcellularLocation>
</comment>
<reference evidence="20 21" key="1">
    <citation type="submission" date="2019-06" db="EMBL/GenBank/DDBJ databases">
        <title>A chromosomal-level reference genome of Carpinus fangiana (Coryloideae, Betulaceae).</title>
        <authorList>
            <person name="Yang X."/>
            <person name="Wang Z."/>
            <person name="Zhang L."/>
            <person name="Hao G."/>
            <person name="Liu J."/>
            <person name="Yang Y."/>
        </authorList>
    </citation>
    <scope>NUCLEOTIDE SEQUENCE [LARGE SCALE GENOMIC DNA]</scope>
    <source>
        <strain evidence="20">Cfa_2016G</strain>
        <tissue evidence="20">Leaf</tissue>
    </source>
</reference>
<organism evidence="20 21">
    <name type="scientific">Carpinus fangiana</name>
    <dbReference type="NCBI Taxonomy" id="176857"/>
    <lineage>
        <taxon>Eukaryota</taxon>
        <taxon>Viridiplantae</taxon>
        <taxon>Streptophyta</taxon>
        <taxon>Embryophyta</taxon>
        <taxon>Tracheophyta</taxon>
        <taxon>Spermatophyta</taxon>
        <taxon>Magnoliopsida</taxon>
        <taxon>eudicotyledons</taxon>
        <taxon>Gunneridae</taxon>
        <taxon>Pentapetalae</taxon>
        <taxon>rosids</taxon>
        <taxon>fabids</taxon>
        <taxon>Fagales</taxon>
        <taxon>Betulaceae</taxon>
        <taxon>Carpinus</taxon>
    </lineage>
</organism>
<evidence type="ECO:0000256" key="3">
    <source>
        <dbReference type="ARBA" id="ARBA00004173"/>
    </source>
</evidence>
<dbReference type="Pfam" id="PF02347">
    <property type="entry name" value="GDC-P"/>
    <property type="match status" value="2"/>
</dbReference>
<evidence type="ECO:0000256" key="7">
    <source>
        <dbReference type="ARBA" id="ARBA00022801"/>
    </source>
</evidence>
<evidence type="ECO:0000256" key="10">
    <source>
        <dbReference type="ARBA" id="ARBA00023128"/>
    </source>
</evidence>
<dbReference type="Proteomes" id="UP000327013">
    <property type="component" value="Unassembled WGS sequence"/>
</dbReference>
<dbReference type="GO" id="GO:0030170">
    <property type="term" value="F:pyridoxal phosphate binding"/>
    <property type="evidence" value="ECO:0007669"/>
    <property type="project" value="TreeGrafter"/>
</dbReference>
<comment type="similarity">
    <text evidence="4">Belongs to the glycosyl hydrolase 65 family.</text>
</comment>
<dbReference type="GO" id="GO:0005739">
    <property type="term" value="C:mitochondrion"/>
    <property type="evidence" value="ECO:0007669"/>
    <property type="project" value="UniProtKB-SubCell"/>
</dbReference>
<keyword evidence="10" id="KW-0496">Mitochondrion</keyword>
<evidence type="ECO:0000259" key="16">
    <source>
        <dbReference type="Pfam" id="PF02347"/>
    </source>
</evidence>
<evidence type="ECO:0000313" key="21">
    <source>
        <dbReference type="Proteomes" id="UP000327013"/>
    </source>
</evidence>
<dbReference type="Gene3D" id="1.50.10.10">
    <property type="match status" value="1"/>
</dbReference>
<dbReference type="Gene3D" id="3.90.1150.10">
    <property type="entry name" value="Aspartate Aminotransferase, domain 1"/>
    <property type="match status" value="2"/>
</dbReference>
<dbReference type="EMBL" id="VIBQ01000010">
    <property type="protein sequence ID" value="KAB8338918.1"/>
    <property type="molecule type" value="Genomic_DNA"/>
</dbReference>
<dbReference type="NCBIfam" id="TIGR00461">
    <property type="entry name" value="gcvP"/>
    <property type="match status" value="1"/>
</dbReference>
<comment type="catalytic activity">
    <reaction evidence="13">
        <text>N(6)-[(R)-lipoyl]-L-lysyl-[glycine-cleavage complex H protein] + glycine + H(+) = N(6)-[(R)-S(8)-aminomethyldihydrolipoyl]-L-lysyl-[glycine-cleavage complex H protein] + CO2</text>
        <dbReference type="Rhea" id="RHEA:24304"/>
        <dbReference type="Rhea" id="RHEA-COMP:10494"/>
        <dbReference type="Rhea" id="RHEA-COMP:10495"/>
        <dbReference type="ChEBI" id="CHEBI:15378"/>
        <dbReference type="ChEBI" id="CHEBI:16526"/>
        <dbReference type="ChEBI" id="CHEBI:57305"/>
        <dbReference type="ChEBI" id="CHEBI:83099"/>
        <dbReference type="ChEBI" id="CHEBI:83143"/>
        <dbReference type="EC" id="1.4.4.2"/>
    </reaction>
</comment>
<dbReference type="Gene3D" id="2.70.98.40">
    <property type="entry name" value="Glycoside hydrolase, family 65, N-terminal domain"/>
    <property type="match status" value="1"/>
</dbReference>
<feature type="region of interest" description="Disordered" evidence="15">
    <location>
        <begin position="1990"/>
        <end position="2030"/>
    </location>
</feature>
<sequence>MQRQVLTAARGVRPASLLRATSRRVPAISCVCQQTIRTFASAPRLGQQKQPVDSVAFFQPADSFYRRHVGPSPNSVEKMLATLGVKSLDDLVQQVVPQSVFSGRPLHITGPLADERGQKRKIPGRLIGVSKDRLGDPAYRLALQTREQHIRREKATSNICTAQVLLANMSAFYAVYHGPNGLKEIANKVIANARILQLGLQKLGLSTGKDGKNEEVLFDTVVVNVPDAKEVIDRAIKEKGINLRQLDSSRIAIALDETIEKEDLQDILDIFAGQGGSSSVNLDTLFDTVGVANDMSVPLPETFKRTSQFMTNPVFNSYHSETELLRYIHHLQSKDLSLTHSMIPLGSCTMKLNASTEMAPISWPEFNSIHPFVPRDQAEGYTTLITELEDDLAEITGFSKVSLQPNSGAQGEFAALRVIRKYLEQQPGKKRDICLIPVSAHGTNPASATMAGMRVVTVKCDTKTGDLDMVDLKAKCEKHSEELGAFMVTYPSTFGVFEPRVKEACDLVHQHGGQVYMDGANMNAQIGLCSPGEIGADACHLNLHKTFCIPHGGGGPGVGPIGVKSHLAPYLPGHPLVATGGEKGIAPVSGAPWGSSSILPISWAYIKMMGGGGLTEATKVTLLNANYLLTRLKEHYDILYTNDEGRCAHEFILDTRKFKETCGIEAIDIAKRLQDYGFHAPTMSWPVANTLMIEPTESESKSELDRFCEALISIRREIAEVESGKQPRDGNVLRMSPHSQKDLLLGEWDRPYSREKAAYPLPYLKERKFWPSVTRLDDGLEYIHGGADGRRARGINSTHDSHSRNGHGQWWVQCVGGVSSRDPVGLRGASLGCTAPPHDATDATPLHLASGNVVMDAQRSWCEAETSLPRPHLRLDRCPRNSPRAALPASMNWKWTSVVASLTPGVLAGIYTTGFDNVTWDDRNWRLQTTLFDPGHYQSRANLANGYIGINVAALGPFFDIEQPVDGDAIGGWPLFNRRQSFATVTGFWDEQPTTNGTNYPWLLQLGGESIISGLPHWAGLLIEANGHVLNATTDPAEITAFSSTFDYGAAMLSWHYTWTPPDSPAMDVDYSIFLHKLYVNQAAVRLKLTSSRDANVTVADALDGDCAVRSIPVDKGMEPGSATIWSAVQPNNIPSVTAYVYSTLCGDASVDMSSRKAAPGAAFTGSNSSSIAQQVDVHLEAGTTAVLEKYVGVASTDAFDDPQSVARDASQKAASDGFARLLKSHISEWHSLMPEEAVDDYRLPDGTIPDMPYAVEHQVTAVTNPFYILQNTVGSRAIAAAGNNTKLHQNSISVGGLSSDAYAGMVFWDADVWMAPGLVVSFPQAAQQISDFRLSQYPQAMNNTQQNFISSQADRKFSDQGAIYSWTSGRFGNCTGTGPCFDYEYHLNGDIALHLRNELIVTGDEADFRDRKFPLFNSVAQTFSDLLEYSTSDDVWTLSNATDPDEFANHVDNPAFTMALMKTHLNQTNGFRSQFGMAPVELWNEQSSKILIPVDDQANIILEYTGMNGSIEVKQADVVLIDHLLDYPNPYTLSNLEFYAGAQSSNGPGMTFGVFSIVASHASPSGCAAFTYDMYGSEPYARAPWFQYSEQLVDAFSVTGFHPAFPFLTGMGGANQVAIAGYLGLRLRPDALTIDPSLPPQIPNLRYRTFFWQGFAIAAASNATHTTLTRLPAARALASANPRFSATPIPVVVGAGDASQSYSLAPDATLTVPNRTPAQNLTVPRNAAQCRPARAPAAHVPGQYPLAAVDGAVSTAWQPARADAPAALAVDLGPDAAGNLVQALAFDWAQAPCRRIGVAFTNSTDAAQGLLERPTLGDEGDVGDVQWAVRGYAVGVSAAWDAAGAARVQAYRSNATRVELNQTDVGAVAGRYAVLVVEGSWGNDNETVAEPGCSVAEWAVVGAGAESTALQSQAVYHKPYLCGQKTKEKNARVSHCKESVRQSDKHNSELRPLHSILPDGLHLKVRPAFRTTHAPPLSILRPGLASTAASSASGESGIVSSDETDGLRERSDVGVEGIESRGPADQGRGSELVVEWGGWAPAAAVAAGEAGAVQGGGSDGGAGAHGQVELRVFGDALNVHEAGERGGRQLVKGPARALAAGIAGVWARGAEWRAATGGEGEARGSGGDEGQRAGARHGGSQSTGVGLGAEVVARVAVGRPVAGALAHISGERRGIRGRGLGGAPLVLGAGGGRGGRGV</sequence>
<evidence type="ECO:0000259" key="19">
    <source>
        <dbReference type="Pfam" id="PF21478"/>
    </source>
</evidence>
<keyword evidence="8 14" id="KW-0663">Pyridoxal phosphate</keyword>
<evidence type="ECO:0000259" key="18">
    <source>
        <dbReference type="Pfam" id="PF03636"/>
    </source>
</evidence>
<evidence type="ECO:0000256" key="13">
    <source>
        <dbReference type="ARBA" id="ARBA00049026"/>
    </source>
</evidence>
<proteinExistence type="inferred from homology"/>
<dbReference type="InterPro" id="IPR037018">
    <property type="entry name" value="GH65_N"/>
</dbReference>
<dbReference type="InterPro" id="IPR049316">
    <property type="entry name" value="GDC-P_C"/>
</dbReference>
<dbReference type="GO" id="GO:0019464">
    <property type="term" value="P:glycine decarboxylation via glycine cleavage system"/>
    <property type="evidence" value="ECO:0007669"/>
    <property type="project" value="TreeGrafter"/>
</dbReference>
<dbReference type="GO" id="GO:0004375">
    <property type="term" value="F:glycine dehydrogenase (decarboxylating) activity"/>
    <property type="evidence" value="ECO:0007669"/>
    <property type="project" value="UniProtKB-EC"/>
</dbReference>
<evidence type="ECO:0000313" key="20">
    <source>
        <dbReference type="EMBL" id="KAB8338918.1"/>
    </source>
</evidence>
<dbReference type="Gene3D" id="3.40.640.10">
    <property type="entry name" value="Type I PLP-dependent aspartate aminotransferase-like (Major domain)"/>
    <property type="match status" value="2"/>
</dbReference>
<protein>
    <recommendedName>
        <fullName evidence="6">glycine dehydrogenase (aminomethyl-transferring)</fullName>
        <ecNumber evidence="6">1.4.4.2</ecNumber>
    </recommendedName>
</protein>